<protein>
    <submittedName>
        <fullName evidence="1">Uncharacterized protein</fullName>
    </submittedName>
</protein>
<accession>A0A3P7NBX2</accession>
<dbReference type="OrthoDB" id="9993879at2759"/>
<dbReference type="Proteomes" id="UP000281553">
    <property type="component" value="Unassembled WGS sequence"/>
</dbReference>
<sequence>MTVSAHHNLPTEKFAPSPLFPLWAFASWTITNHSYFTPNIHTADLRRCCGGSNYRVYEISKWASGESEITAKTGIVPESCCARYNSGEFVNVTVCQSAVDLTEIPDAVYTEVSP</sequence>
<evidence type="ECO:0000313" key="1">
    <source>
        <dbReference type="EMBL" id="VDN40035.1"/>
    </source>
</evidence>
<proteinExistence type="predicted"/>
<organism evidence="1 2">
    <name type="scientific">Dibothriocephalus latus</name>
    <name type="common">Fish tapeworm</name>
    <name type="synonym">Diphyllobothrium latum</name>
    <dbReference type="NCBI Taxonomy" id="60516"/>
    <lineage>
        <taxon>Eukaryota</taxon>
        <taxon>Metazoa</taxon>
        <taxon>Spiralia</taxon>
        <taxon>Lophotrochozoa</taxon>
        <taxon>Platyhelminthes</taxon>
        <taxon>Cestoda</taxon>
        <taxon>Eucestoda</taxon>
        <taxon>Diphyllobothriidea</taxon>
        <taxon>Diphyllobothriidae</taxon>
        <taxon>Dibothriocephalus</taxon>
    </lineage>
</organism>
<keyword evidence="2" id="KW-1185">Reference proteome</keyword>
<reference evidence="1 2" key="1">
    <citation type="submission" date="2018-11" db="EMBL/GenBank/DDBJ databases">
        <authorList>
            <consortium name="Pathogen Informatics"/>
        </authorList>
    </citation>
    <scope>NUCLEOTIDE SEQUENCE [LARGE SCALE GENOMIC DNA]</scope>
</reference>
<name>A0A3P7NBX2_DIBLA</name>
<evidence type="ECO:0000313" key="2">
    <source>
        <dbReference type="Proteomes" id="UP000281553"/>
    </source>
</evidence>
<gene>
    <name evidence="1" type="ORF">DILT_LOCUS18117</name>
</gene>
<dbReference type="AlphaFoldDB" id="A0A3P7NBX2"/>
<dbReference type="EMBL" id="UYRU01097491">
    <property type="protein sequence ID" value="VDN40035.1"/>
    <property type="molecule type" value="Genomic_DNA"/>
</dbReference>